<dbReference type="PROSITE" id="PS50071">
    <property type="entry name" value="HOMEOBOX_2"/>
    <property type="match status" value="1"/>
</dbReference>
<dbReference type="Proteomes" id="UP000050792">
    <property type="component" value="Unassembled WGS sequence"/>
</dbReference>
<keyword evidence="4 6" id="KW-0371">Homeobox</keyword>
<dbReference type="PANTHER" id="PTHR24340:SF41">
    <property type="entry name" value="MUSCLE-SPECIFIC HOMEOBOX PROTEIN TINMAN-RELATED"/>
    <property type="match status" value="1"/>
</dbReference>
<dbReference type="Gene3D" id="1.10.10.60">
    <property type="entry name" value="Homeodomain-like"/>
    <property type="match status" value="1"/>
</dbReference>
<evidence type="ECO:0000259" key="9">
    <source>
        <dbReference type="PROSITE" id="PS50071"/>
    </source>
</evidence>
<organism evidence="10 11">
    <name type="scientific">Schistosoma rodhaini</name>
    <dbReference type="NCBI Taxonomy" id="6188"/>
    <lineage>
        <taxon>Eukaryota</taxon>
        <taxon>Metazoa</taxon>
        <taxon>Spiralia</taxon>
        <taxon>Lophotrochozoa</taxon>
        <taxon>Platyhelminthes</taxon>
        <taxon>Trematoda</taxon>
        <taxon>Digenea</taxon>
        <taxon>Strigeidida</taxon>
        <taxon>Schistosomatoidea</taxon>
        <taxon>Schistosomatidae</taxon>
        <taxon>Schistosoma</taxon>
    </lineage>
</organism>
<name>A0AA85FNZ5_9TREM</name>
<feature type="compositionally biased region" description="Acidic residues" evidence="8">
    <location>
        <begin position="877"/>
        <end position="889"/>
    </location>
</feature>
<dbReference type="GO" id="GO:0005634">
    <property type="term" value="C:nucleus"/>
    <property type="evidence" value="ECO:0007669"/>
    <property type="project" value="UniProtKB-SubCell"/>
</dbReference>
<keyword evidence="3 6" id="KW-0238">DNA-binding</keyword>
<dbReference type="CDD" id="cd00086">
    <property type="entry name" value="homeodomain"/>
    <property type="match status" value="1"/>
</dbReference>
<evidence type="ECO:0000313" key="11">
    <source>
        <dbReference type="WBParaSite" id="SRDH1_59010.1"/>
    </source>
</evidence>
<dbReference type="SUPFAM" id="SSF46689">
    <property type="entry name" value="Homeodomain-like"/>
    <property type="match status" value="1"/>
</dbReference>
<feature type="compositionally biased region" description="Low complexity" evidence="8">
    <location>
        <begin position="298"/>
        <end position="317"/>
    </location>
</feature>
<feature type="region of interest" description="Disordered" evidence="8">
    <location>
        <begin position="287"/>
        <end position="320"/>
    </location>
</feature>
<comment type="subcellular location">
    <subcellularLocation>
        <location evidence="1 6 7">Nucleus</location>
    </subcellularLocation>
</comment>
<evidence type="ECO:0000256" key="2">
    <source>
        <dbReference type="ARBA" id="ARBA00022473"/>
    </source>
</evidence>
<feature type="compositionally biased region" description="Basic and acidic residues" evidence="8">
    <location>
        <begin position="903"/>
        <end position="913"/>
    </location>
</feature>
<dbReference type="InterPro" id="IPR009057">
    <property type="entry name" value="Homeodomain-like_sf"/>
</dbReference>
<evidence type="ECO:0000256" key="5">
    <source>
        <dbReference type="ARBA" id="ARBA00023242"/>
    </source>
</evidence>
<feature type="DNA-binding region" description="Homeobox" evidence="6">
    <location>
        <begin position="345"/>
        <end position="404"/>
    </location>
</feature>
<evidence type="ECO:0000256" key="6">
    <source>
        <dbReference type="PROSITE-ProRule" id="PRU00108"/>
    </source>
</evidence>
<keyword evidence="5 6" id="KW-0539">Nucleus</keyword>
<dbReference type="GO" id="GO:0000978">
    <property type="term" value="F:RNA polymerase II cis-regulatory region sequence-specific DNA binding"/>
    <property type="evidence" value="ECO:0007669"/>
    <property type="project" value="TreeGrafter"/>
</dbReference>
<feature type="region of interest" description="Disordered" evidence="8">
    <location>
        <begin position="873"/>
        <end position="913"/>
    </location>
</feature>
<dbReference type="InterPro" id="IPR017970">
    <property type="entry name" value="Homeobox_CS"/>
</dbReference>
<dbReference type="GO" id="GO:0030154">
    <property type="term" value="P:cell differentiation"/>
    <property type="evidence" value="ECO:0007669"/>
    <property type="project" value="TreeGrafter"/>
</dbReference>
<evidence type="ECO:0000256" key="3">
    <source>
        <dbReference type="ARBA" id="ARBA00023125"/>
    </source>
</evidence>
<dbReference type="PROSITE" id="PS00027">
    <property type="entry name" value="HOMEOBOX_1"/>
    <property type="match status" value="1"/>
</dbReference>
<keyword evidence="10" id="KW-1185">Reference proteome</keyword>
<dbReference type="AlphaFoldDB" id="A0AA85FNZ5"/>
<dbReference type="Pfam" id="PF00046">
    <property type="entry name" value="Homeodomain"/>
    <property type="match status" value="1"/>
</dbReference>
<protein>
    <recommendedName>
        <fullName evidence="9">Homeobox domain-containing protein</fullName>
    </recommendedName>
</protein>
<evidence type="ECO:0000256" key="7">
    <source>
        <dbReference type="RuleBase" id="RU000682"/>
    </source>
</evidence>
<accession>A0AA85FNZ5</accession>
<evidence type="ECO:0000313" key="10">
    <source>
        <dbReference type="Proteomes" id="UP000050792"/>
    </source>
</evidence>
<dbReference type="WBParaSite" id="SRDH1_59010.1">
    <property type="protein sequence ID" value="SRDH1_59010.1"/>
    <property type="gene ID" value="SRDH1_59010"/>
</dbReference>
<dbReference type="PANTHER" id="PTHR24340">
    <property type="entry name" value="HOMEOBOX PROTEIN NKX"/>
    <property type="match status" value="1"/>
</dbReference>
<reference evidence="11" key="2">
    <citation type="submission" date="2023-11" db="UniProtKB">
        <authorList>
            <consortium name="WormBaseParasite"/>
        </authorList>
    </citation>
    <scope>IDENTIFICATION</scope>
</reference>
<keyword evidence="2" id="KW-0217">Developmental protein</keyword>
<evidence type="ECO:0000256" key="4">
    <source>
        <dbReference type="ARBA" id="ARBA00023155"/>
    </source>
</evidence>
<dbReference type="InterPro" id="IPR050394">
    <property type="entry name" value="Homeobox_NK-like"/>
</dbReference>
<proteinExistence type="predicted"/>
<evidence type="ECO:0000256" key="1">
    <source>
        <dbReference type="ARBA" id="ARBA00004123"/>
    </source>
</evidence>
<feature type="domain" description="Homeobox" evidence="9">
    <location>
        <begin position="343"/>
        <end position="403"/>
    </location>
</feature>
<dbReference type="InterPro" id="IPR001356">
    <property type="entry name" value="HD"/>
</dbReference>
<sequence length="913" mass="105395">MLTIPRESNLFKYTDDYYHNPHSNSLINYNSNQQINQSTNAFLNDQLDIEHKSIEGVKHEHLNKNIINNITTTTTTTTDNVDVSKDSQNFNSPTYSQNCLTPVVPTIKLISLDQNHQHHSDVQSNQSVIEDTSSIIALSSLDKSVSNSTSLSSSLSSSHIDYRPSNSNINETLFHKCKFSNSIHNTNTTTNNNRYPLYSLPFAMDYCSNKLVQQHDERNRSFTPDKMLPNPTTTNEYPKIKQSNDVLTTINSVYDDQVLYRQSSLINHQPHVQFVDDYQNLGSKTNEFNTRHSNSDQQNHSYSNYYFHNQNNNNNNDHNNELDKKELQIVRNKKSDFILIRQRNRRKPRILFSQTQIYELERRFKQQRYLSSQEREQMANNLKMSAQQVKIWFQNRRYKLKRQVQDKNLEEASALHHHLQTYSIPLLQQSTELCNHATSLTNSSLYNVVNQVDDVYHQIQNRTRFPEMNTYEWANIFSQTYSNNTTTTVTATGITNNGKNTISYSMESAFSNPSINSDKISSSLTNLNEERSTKHPSQFSSLSSYSDSKLLPHHFNENTVTDLSYPVDQARSVLPSLLPLSRMHQFHIDFDSTNESSVLSTHNEQKFSNPNTSLSQLQYTHEQNNSENGHVNSQFTNNVGVIDMNCNNSVNNNNYSYNHNDSTKILNSNSSLNNVTPQVDLSVSFLNSFKNQPNQSLRNFCNSDLYDNYFVMKKHLQSLPTSSQLTSTTDITTGFPLFSSTAAVTSESSVVSETPNTTETYMKLEQFHQNHNWFPNNLFFSSNLSNHSNNDLAMSTSKDHSQFNQTNTIFPLSKYNEYNEEIQNIHNNDSNLPHCMTKINLEYQTVLNVAKAAFQCENMILNKKRIPFTNHTVLETNEQENNEEEEEDDGCHRNQTDEENDKSDEFIAYREYQ</sequence>
<reference evidence="10" key="1">
    <citation type="submission" date="2022-06" db="EMBL/GenBank/DDBJ databases">
        <authorList>
            <person name="Berger JAMES D."/>
            <person name="Berger JAMES D."/>
        </authorList>
    </citation>
    <scope>NUCLEOTIDE SEQUENCE [LARGE SCALE GENOMIC DNA]</scope>
</reference>
<dbReference type="GO" id="GO:0000981">
    <property type="term" value="F:DNA-binding transcription factor activity, RNA polymerase II-specific"/>
    <property type="evidence" value="ECO:0007669"/>
    <property type="project" value="InterPro"/>
</dbReference>
<dbReference type="SMART" id="SM00389">
    <property type="entry name" value="HOX"/>
    <property type="match status" value="1"/>
</dbReference>
<evidence type="ECO:0000256" key="8">
    <source>
        <dbReference type="SAM" id="MobiDB-lite"/>
    </source>
</evidence>